<evidence type="ECO:0000313" key="3">
    <source>
        <dbReference type="Proteomes" id="UP000014500"/>
    </source>
</evidence>
<evidence type="ECO:0000313" key="2">
    <source>
        <dbReference type="EnsemblMetazoa" id="SMAR001661-PA"/>
    </source>
</evidence>
<sequence length="186" mass="21441">MSNNRPQNHRGIIPANQARGTIYTYQMMPQHIPGMFSQGAMNRMPVPQPMFYYNQQPQMTEEQMKMQLKEHNYHIQQQRLRSFNASTSQKRVNPDDFIQSMFGKPSNVRNNPVASSPKPDPEPISTSVAPKIPEIVQVQEIPTVNNQKNLEDMLLECTDLMRPGKAHSFPKLKENKRKSSTEIFTD</sequence>
<reference evidence="2" key="2">
    <citation type="submission" date="2015-02" db="UniProtKB">
        <authorList>
            <consortium name="EnsemblMetazoa"/>
        </authorList>
    </citation>
    <scope>IDENTIFICATION</scope>
</reference>
<keyword evidence="3" id="KW-1185">Reference proteome</keyword>
<dbReference type="EMBL" id="JH430724">
    <property type="status" value="NOT_ANNOTATED_CDS"/>
    <property type="molecule type" value="Genomic_DNA"/>
</dbReference>
<proteinExistence type="predicted"/>
<feature type="compositionally biased region" description="Basic and acidic residues" evidence="1">
    <location>
        <begin position="171"/>
        <end position="180"/>
    </location>
</feature>
<reference evidence="3" key="1">
    <citation type="submission" date="2011-05" db="EMBL/GenBank/DDBJ databases">
        <authorList>
            <person name="Richards S.R."/>
            <person name="Qu J."/>
            <person name="Jiang H."/>
            <person name="Jhangiani S.N."/>
            <person name="Agravi P."/>
            <person name="Goodspeed R."/>
            <person name="Gross S."/>
            <person name="Mandapat C."/>
            <person name="Jackson L."/>
            <person name="Mathew T."/>
            <person name="Pu L."/>
            <person name="Thornton R."/>
            <person name="Saada N."/>
            <person name="Wilczek-Boney K.B."/>
            <person name="Lee S."/>
            <person name="Kovar C."/>
            <person name="Wu Y."/>
            <person name="Scherer S.E."/>
            <person name="Worley K.C."/>
            <person name="Muzny D.M."/>
            <person name="Gibbs R."/>
        </authorList>
    </citation>
    <scope>NUCLEOTIDE SEQUENCE</scope>
    <source>
        <strain evidence="3">Brora</strain>
    </source>
</reference>
<dbReference type="Proteomes" id="UP000014500">
    <property type="component" value="Unassembled WGS sequence"/>
</dbReference>
<dbReference type="HOGENOM" id="CLU_1456213_0_0_1"/>
<name>T1IL42_STRMM</name>
<feature type="region of interest" description="Disordered" evidence="1">
    <location>
        <begin position="163"/>
        <end position="186"/>
    </location>
</feature>
<accession>T1IL42</accession>
<organism evidence="2 3">
    <name type="scientific">Strigamia maritima</name>
    <name type="common">European centipede</name>
    <name type="synonym">Geophilus maritimus</name>
    <dbReference type="NCBI Taxonomy" id="126957"/>
    <lineage>
        <taxon>Eukaryota</taxon>
        <taxon>Metazoa</taxon>
        <taxon>Ecdysozoa</taxon>
        <taxon>Arthropoda</taxon>
        <taxon>Myriapoda</taxon>
        <taxon>Chilopoda</taxon>
        <taxon>Pleurostigmophora</taxon>
        <taxon>Geophilomorpha</taxon>
        <taxon>Linotaeniidae</taxon>
        <taxon>Strigamia</taxon>
    </lineage>
</organism>
<feature type="region of interest" description="Disordered" evidence="1">
    <location>
        <begin position="102"/>
        <end position="127"/>
    </location>
</feature>
<dbReference type="AlphaFoldDB" id="T1IL42"/>
<evidence type="ECO:0000256" key="1">
    <source>
        <dbReference type="SAM" id="MobiDB-lite"/>
    </source>
</evidence>
<protein>
    <submittedName>
        <fullName evidence="2">Uncharacterized protein</fullName>
    </submittedName>
</protein>
<dbReference type="EnsemblMetazoa" id="SMAR001661-RA">
    <property type="protein sequence ID" value="SMAR001661-PA"/>
    <property type="gene ID" value="SMAR001661"/>
</dbReference>